<sequence>MRPPWDPPKDLSQKWTWLANSGPFITNGEVKDSQILSSDTESDSVTVAMFNLDKLNDVRPEIIQGSTGKKDTFWNPQILLLNLSEDQGWEQNPVTLSVHLSGSRKRLRREFEKFRRNIRQRLFCGLFRRTWCTLTWWKIEVQRCF</sequence>
<dbReference type="Proteomes" id="UP000737018">
    <property type="component" value="Unassembled WGS sequence"/>
</dbReference>
<keyword evidence="2" id="KW-1185">Reference proteome</keyword>
<evidence type="ECO:0000313" key="1">
    <source>
        <dbReference type="EMBL" id="KAF3951476.1"/>
    </source>
</evidence>
<dbReference type="EMBL" id="JRKL02004922">
    <property type="protein sequence ID" value="KAF3951476.1"/>
    <property type="molecule type" value="Genomic_DNA"/>
</dbReference>
<comment type="caution">
    <text evidence="1">The sequence shown here is derived from an EMBL/GenBank/DDBJ whole genome shotgun (WGS) entry which is preliminary data.</text>
</comment>
<gene>
    <name evidence="1" type="ORF">CMV_022873</name>
</gene>
<evidence type="ECO:0000313" key="2">
    <source>
        <dbReference type="Proteomes" id="UP000737018"/>
    </source>
</evidence>
<accession>A0A8J4VJV7</accession>
<dbReference type="AlphaFoldDB" id="A0A8J4VJV7"/>
<reference evidence="1" key="1">
    <citation type="submission" date="2020-03" db="EMBL/GenBank/DDBJ databases">
        <title>Castanea mollissima Vanexum genome sequencing.</title>
        <authorList>
            <person name="Staton M."/>
        </authorList>
    </citation>
    <scope>NUCLEOTIDE SEQUENCE</scope>
    <source>
        <tissue evidence="1">Leaf</tissue>
    </source>
</reference>
<name>A0A8J4VJV7_9ROSI</name>
<proteinExistence type="predicted"/>
<protein>
    <submittedName>
        <fullName evidence="1">Uncharacterized protein</fullName>
    </submittedName>
</protein>
<organism evidence="1 2">
    <name type="scientific">Castanea mollissima</name>
    <name type="common">Chinese chestnut</name>
    <dbReference type="NCBI Taxonomy" id="60419"/>
    <lineage>
        <taxon>Eukaryota</taxon>
        <taxon>Viridiplantae</taxon>
        <taxon>Streptophyta</taxon>
        <taxon>Embryophyta</taxon>
        <taxon>Tracheophyta</taxon>
        <taxon>Spermatophyta</taxon>
        <taxon>Magnoliopsida</taxon>
        <taxon>eudicotyledons</taxon>
        <taxon>Gunneridae</taxon>
        <taxon>Pentapetalae</taxon>
        <taxon>rosids</taxon>
        <taxon>fabids</taxon>
        <taxon>Fagales</taxon>
        <taxon>Fagaceae</taxon>
        <taxon>Castanea</taxon>
    </lineage>
</organism>
<dbReference type="OrthoDB" id="10530455at2759"/>